<gene>
    <name evidence="2" type="ORF">CPY51_08580</name>
</gene>
<evidence type="ECO:0000313" key="2">
    <source>
        <dbReference type="EMBL" id="PZM15089.1"/>
    </source>
</evidence>
<dbReference type="Proteomes" id="UP000248925">
    <property type="component" value="Unassembled WGS sequence"/>
</dbReference>
<dbReference type="Pfam" id="PF06037">
    <property type="entry name" value="DUF922"/>
    <property type="match status" value="1"/>
</dbReference>
<evidence type="ECO:0000313" key="3">
    <source>
        <dbReference type="Proteomes" id="UP000248925"/>
    </source>
</evidence>
<dbReference type="RefSeq" id="WP_111159853.1">
    <property type="nucleotide sequence ID" value="NZ_PCDP01000028.1"/>
</dbReference>
<organism evidence="2 3">
    <name type="scientific">Rhizobium tubonense</name>
    <dbReference type="NCBI Taxonomy" id="484088"/>
    <lineage>
        <taxon>Bacteria</taxon>
        <taxon>Pseudomonadati</taxon>
        <taxon>Pseudomonadota</taxon>
        <taxon>Alphaproteobacteria</taxon>
        <taxon>Hyphomicrobiales</taxon>
        <taxon>Rhizobiaceae</taxon>
        <taxon>Rhizobium/Agrobacterium group</taxon>
        <taxon>Rhizobium</taxon>
    </lineage>
</organism>
<dbReference type="AlphaFoldDB" id="A0A2W4CRL4"/>
<accession>A0A2W4CRL4</accession>
<proteinExistence type="predicted"/>
<keyword evidence="3" id="KW-1185">Reference proteome</keyword>
<dbReference type="InterPro" id="IPR010321">
    <property type="entry name" value="DUF922"/>
</dbReference>
<keyword evidence="1" id="KW-0732">Signal</keyword>
<sequence>MKIVVGFCLLLSAFTSLPSAARAEWQAVEKVQNYSIAGKSGAELYASIGERGPEIGKGLRVIAHTNFKLTWSRKYETEGDICTLVSVRPNLVITYTLPKPTEQLPASTEKRWRTFIAGVRDHEHVHGGFIKDMVKKIEMATAGLSVPDDPKCQKIRIELTRRLSEISDFRQKQNIDFDHAEMSKGGKIQQLILALVNE</sequence>
<dbReference type="EMBL" id="PCDP01000028">
    <property type="protein sequence ID" value="PZM15089.1"/>
    <property type="molecule type" value="Genomic_DNA"/>
</dbReference>
<reference evidence="2 3" key="1">
    <citation type="journal article" date="2018" name="Sci. Rep.">
        <title>Rhizobium tumorigenes sp. nov., a novel plant tumorigenic bacterium isolated from cane gall tumors on thornless blackberry.</title>
        <authorList>
            <person name="Kuzmanovi N."/>
            <person name="Smalla K."/>
            <person name="Gronow S."/>
            <person name="PuBawska J."/>
        </authorList>
    </citation>
    <scope>NUCLEOTIDE SEQUENCE [LARGE SCALE GENOMIC DNA]</scope>
    <source>
        <strain evidence="2 3">CCBAU 85046</strain>
    </source>
</reference>
<dbReference type="PIRSF" id="PIRSF010521">
    <property type="entry name" value="DUF922_bac"/>
    <property type="match status" value="1"/>
</dbReference>
<evidence type="ECO:0000256" key="1">
    <source>
        <dbReference type="SAM" id="SignalP"/>
    </source>
</evidence>
<dbReference type="OrthoDB" id="7906163at2"/>
<name>A0A2W4CRL4_9HYPH</name>
<feature type="chain" id="PRO_5015997362" evidence="1">
    <location>
        <begin position="24"/>
        <end position="198"/>
    </location>
</feature>
<feature type="signal peptide" evidence="1">
    <location>
        <begin position="1"/>
        <end position="23"/>
    </location>
</feature>
<protein>
    <submittedName>
        <fullName evidence="2">Peptidase</fullName>
    </submittedName>
</protein>
<comment type="caution">
    <text evidence="2">The sequence shown here is derived from an EMBL/GenBank/DDBJ whole genome shotgun (WGS) entry which is preliminary data.</text>
</comment>